<comment type="caution">
    <text evidence="3">The sequence shown here is derived from an EMBL/GenBank/DDBJ whole genome shotgun (WGS) entry which is preliminary data.</text>
</comment>
<gene>
    <name evidence="3" type="ORF">RP29_15160</name>
</gene>
<dbReference type="InterPro" id="IPR004352">
    <property type="entry name" value="GH114_TIM-barrel"/>
</dbReference>
<reference evidence="3 4" key="1">
    <citation type="submission" date="2014-12" db="EMBL/GenBank/DDBJ databases">
        <title>Isolation of bacteria from lake water.</title>
        <authorList>
            <person name="Sheng K.-Y."/>
            <person name="Chin P.-S."/>
            <person name="Chan K.-G."/>
            <person name="Tan G.S."/>
        </authorList>
    </citation>
    <scope>NUCLEOTIDE SEQUENCE [LARGE SCALE GENOMIC DNA]</scope>
    <source>
        <strain evidence="3 4">KY4</strain>
    </source>
</reference>
<dbReference type="InterPro" id="IPR011330">
    <property type="entry name" value="Glyco_hydro/deAcase_b/a-brl"/>
</dbReference>
<dbReference type="STRING" id="80878.RP29_15160"/>
<dbReference type="InterPro" id="IPR016925">
    <property type="entry name" value="UCP029570"/>
</dbReference>
<dbReference type="PIRSF" id="PIRSF029570">
    <property type="entry name" value="UCP029570"/>
    <property type="match status" value="1"/>
</dbReference>
<dbReference type="PANTHER" id="PTHR35882:SF2">
    <property type="entry name" value="PELA"/>
    <property type="match status" value="1"/>
</dbReference>
<feature type="signal peptide" evidence="1">
    <location>
        <begin position="1"/>
        <end position="26"/>
    </location>
</feature>
<dbReference type="InterPro" id="IPR017853">
    <property type="entry name" value="GH"/>
</dbReference>
<dbReference type="RefSeq" id="WP_052521095.1">
    <property type="nucleotide sequence ID" value="NZ_JXYQ01000053.1"/>
</dbReference>
<evidence type="ECO:0000259" key="2">
    <source>
        <dbReference type="Pfam" id="PF03537"/>
    </source>
</evidence>
<evidence type="ECO:0000313" key="4">
    <source>
        <dbReference type="Proteomes" id="UP000032566"/>
    </source>
</evidence>
<dbReference type="Proteomes" id="UP000032566">
    <property type="component" value="Unassembled WGS sequence"/>
</dbReference>
<dbReference type="PATRIC" id="fig|80878.5.peg.2933"/>
<dbReference type="Gene3D" id="3.20.20.70">
    <property type="entry name" value="Aldolase class I"/>
    <property type="match status" value="1"/>
</dbReference>
<dbReference type="Gene3D" id="3.20.20.370">
    <property type="entry name" value="Glycoside hydrolase/deacetylase"/>
    <property type="match status" value="1"/>
</dbReference>
<evidence type="ECO:0000256" key="1">
    <source>
        <dbReference type="SAM" id="SignalP"/>
    </source>
</evidence>
<dbReference type="SUPFAM" id="SSF51445">
    <property type="entry name" value="(Trans)glycosidases"/>
    <property type="match status" value="1"/>
</dbReference>
<protein>
    <submittedName>
        <fullName evidence="3">Signal peptide protein</fullName>
    </submittedName>
</protein>
<dbReference type="GO" id="GO:0005975">
    <property type="term" value="P:carbohydrate metabolic process"/>
    <property type="evidence" value="ECO:0007669"/>
    <property type="project" value="InterPro"/>
</dbReference>
<accession>A0A0D7K5S7</accession>
<keyword evidence="4" id="KW-1185">Reference proteome</keyword>
<organism evidence="3 4">
    <name type="scientific">Acidovorax temperans</name>
    <dbReference type="NCBI Taxonomy" id="80878"/>
    <lineage>
        <taxon>Bacteria</taxon>
        <taxon>Pseudomonadati</taxon>
        <taxon>Pseudomonadota</taxon>
        <taxon>Betaproteobacteria</taxon>
        <taxon>Burkholderiales</taxon>
        <taxon>Comamonadaceae</taxon>
        <taxon>Acidovorax</taxon>
    </lineage>
</organism>
<dbReference type="PANTHER" id="PTHR35882">
    <property type="entry name" value="PELA"/>
    <property type="match status" value="1"/>
</dbReference>
<sequence>MTHPLRLLVLLMLALAAMGATNYAQAKKAPAVALYYQHNAPLEDLKVFDIVVVEPDHGYDPLALRTKGTELYAYTSVAEVQPTRAYFKNIPAQWQMARNGHWNSVVVDQTPAQWPAFFADQVVAPLWQRGYRGFFLDTMDSYRLASRFDEAAQQDGLVRVIETLHERFPGIQLIMNRGFEIAPRLKGKIHMVAAESLYRGWNAGASRYEEVPLADRQWLIAQLKTIQDRDGIPALAIDYVAPHDRALARETAKRIEADGFIPWVTDSRLSSVGVGTLELVPRRILVVYNSSESPALNYSNPHRYAQMPLNHMGYVVDYADILSPLPGGIQRDRYAGVVTYFSGFIPKNRMRELNQWLQARKTEGIPIAIMGDFGLQPDKSWATTFGLQANDLNITAPLRLKGKHAAMEFEIALPPIKRDDSPVLLVGPQAAQAEPLIEFVDKNGRSYVGGALMPWGGFILDPYVLTELPGTEQTRWVVNPFTFLPRALQLPPLPVPDTTTENGLRLLLAHIDGDGFPSKAEMAGSPLASQVLLQEIFEKYRIPQTMSIIEAETAPHGLYPDQSQQMEEIARKMFKLPYIEAASHTFSHPFLWDSSVKHGLFAENSQAQQYLDIPGYKMDFKRETAGSVDYIRQKLVPAGKPVEVFQWSGDTAPNEAALKASYEAGLVNINGGDTSISKAQPTLTAIGALGITKGNYLQVYAPITNENIYTNLWQGPYYGFERVLETFEMTDKPRRIKPVGIYYHTYSASKAAGLKALKKVYDWALSQPLHPVRTSEFIRKVQDFHTYAIAREGDGWRVRGAGQLRTLRMPYSVNDITPTLAQGVGVAGVSEGAEGSYLHLTGDRAWIARPGGSAAADATNAPAVWLHTANARVTQWQRTQQGQRTDFTLQGHVPLQFSVAGMTSACKLSANGQPVVAAKPSNNLRTDVRTYKLADASAQIQVICAGR</sequence>
<dbReference type="CDD" id="cd10922">
    <property type="entry name" value="CE4_PelA_like_C"/>
    <property type="match status" value="1"/>
</dbReference>
<dbReference type="Pfam" id="PF03537">
    <property type="entry name" value="Glyco_hydro_114"/>
    <property type="match status" value="1"/>
</dbReference>
<feature type="domain" description="Glycoside-hydrolase family GH114 TIM-barrel" evidence="2">
    <location>
        <begin position="37"/>
        <end position="270"/>
    </location>
</feature>
<keyword evidence="1" id="KW-0732">Signal</keyword>
<name>A0A0D7K5S7_9BURK</name>
<feature type="chain" id="PRO_5002320723" evidence="1">
    <location>
        <begin position="27"/>
        <end position="947"/>
    </location>
</feature>
<evidence type="ECO:0000313" key="3">
    <source>
        <dbReference type="EMBL" id="KJA09681.1"/>
    </source>
</evidence>
<proteinExistence type="predicted"/>
<dbReference type="SUPFAM" id="SSF88713">
    <property type="entry name" value="Glycoside hydrolase/deacetylase"/>
    <property type="match status" value="1"/>
</dbReference>
<dbReference type="OrthoDB" id="7292394at2"/>
<dbReference type="EMBL" id="JXYQ01000053">
    <property type="protein sequence ID" value="KJA09681.1"/>
    <property type="molecule type" value="Genomic_DNA"/>
</dbReference>
<dbReference type="AlphaFoldDB" id="A0A0D7K5S7"/>
<dbReference type="InterPro" id="IPR013785">
    <property type="entry name" value="Aldolase_TIM"/>
</dbReference>